<accession>A0A449AZW1</accession>
<protein>
    <submittedName>
        <fullName evidence="2">Uncharacterized protein</fullName>
    </submittedName>
</protein>
<dbReference type="KEGG" id="mgal:NCTC10186_00526"/>
<evidence type="ECO:0000256" key="1">
    <source>
        <dbReference type="SAM" id="Phobius"/>
    </source>
</evidence>
<organism evidence="2 3">
    <name type="scientific">Mycoplasmopsis gallopavonis</name>
    <dbReference type="NCBI Taxonomy" id="76629"/>
    <lineage>
        <taxon>Bacteria</taxon>
        <taxon>Bacillati</taxon>
        <taxon>Mycoplasmatota</taxon>
        <taxon>Mycoplasmoidales</taxon>
        <taxon>Metamycoplasmataceae</taxon>
        <taxon>Mycoplasmopsis</taxon>
    </lineage>
</organism>
<reference evidence="2 3" key="1">
    <citation type="submission" date="2019-01" db="EMBL/GenBank/DDBJ databases">
        <authorList>
            <consortium name="Pathogen Informatics"/>
        </authorList>
    </citation>
    <scope>NUCLEOTIDE SEQUENCE [LARGE SCALE GENOMIC DNA]</scope>
    <source>
        <strain evidence="2 3">NCTC10186</strain>
        <plasmid evidence="3">2</plasmid>
    </source>
</reference>
<dbReference type="Proteomes" id="UP000289862">
    <property type="component" value="Plasmid 2"/>
</dbReference>
<dbReference type="AlphaFoldDB" id="A0A449AZW1"/>
<name>A0A449AZW1_9BACT</name>
<keyword evidence="1" id="KW-1133">Transmembrane helix</keyword>
<dbReference type="RefSeq" id="WP_119572354.1">
    <property type="nucleotide sequence ID" value="NZ_LR215032.1"/>
</dbReference>
<geneLocation type="plasmid" evidence="2 3">
    <name>2</name>
</geneLocation>
<keyword evidence="2" id="KW-0614">Plasmid</keyword>
<feature type="transmembrane region" description="Helical" evidence="1">
    <location>
        <begin position="70"/>
        <end position="91"/>
    </location>
</feature>
<dbReference type="EMBL" id="LR215032">
    <property type="protein sequence ID" value="VEU73037.1"/>
    <property type="molecule type" value="Genomic_DNA"/>
</dbReference>
<gene>
    <name evidence="2" type="ORF">NCTC10186_00526</name>
</gene>
<sequence length="99" mass="11858">MCNFKCKKNEYTLFIDVFVFYSVSTWKLRELTRKELATLRELEQKDASNVIYSAIKKQIANHRPFETLSWPWWVVLGILTFGIIWLFFAAFNKRKKSSK</sequence>
<proteinExistence type="predicted"/>
<keyword evidence="3" id="KW-1185">Reference proteome</keyword>
<evidence type="ECO:0000313" key="2">
    <source>
        <dbReference type="EMBL" id="VEU73037.1"/>
    </source>
</evidence>
<evidence type="ECO:0000313" key="3">
    <source>
        <dbReference type="Proteomes" id="UP000289862"/>
    </source>
</evidence>
<keyword evidence="1" id="KW-0812">Transmembrane</keyword>
<keyword evidence="1" id="KW-0472">Membrane</keyword>